<dbReference type="AlphaFoldDB" id="A0A2Z2KC73"/>
<name>A0A2Z2KC73_9BACL</name>
<keyword evidence="2" id="KW-0673">Quorum sensing</keyword>
<evidence type="ECO:0000313" key="10">
    <source>
        <dbReference type="Proteomes" id="UP000249890"/>
    </source>
</evidence>
<sequence>MIEQLAFKMAVSLKRSVPDHPTSVEVFKFAISMMLNLMFVVIATFALSFITGHTSEAAIVLLSFALLRQLTGGMHLKTNLQCVLVSTGVFTVITLLDLSQRVTITATLIAFVIVFFLAPVGIAQQSRIPAKYYPYMKLAALVLVASNFFILSIALSISFLVQSFTLVLGRVMKS</sequence>
<keyword evidence="10" id="KW-1185">Reference proteome</keyword>
<dbReference type="InterPro" id="IPR006741">
    <property type="entry name" value="AgrB"/>
</dbReference>
<evidence type="ECO:0000256" key="1">
    <source>
        <dbReference type="ARBA" id="ARBA00022475"/>
    </source>
</evidence>
<feature type="transmembrane region" description="Helical" evidence="8">
    <location>
        <begin position="102"/>
        <end position="123"/>
    </location>
</feature>
<evidence type="ECO:0000256" key="4">
    <source>
        <dbReference type="ARBA" id="ARBA00022692"/>
    </source>
</evidence>
<dbReference type="SMART" id="SM00793">
    <property type="entry name" value="AgrB"/>
    <property type="match status" value="1"/>
</dbReference>
<dbReference type="KEGG" id="pdh:B9T62_21635"/>
<keyword evidence="4 8" id="KW-0812">Transmembrane</keyword>
<dbReference type="RefSeq" id="WP_087917172.1">
    <property type="nucleotide sequence ID" value="NZ_CP021780.1"/>
</dbReference>
<reference evidence="9 10" key="1">
    <citation type="submission" date="2017-06" db="EMBL/GenBank/DDBJ databases">
        <title>Complete genome sequence of Paenibacillus donghaensis KCTC 13049T isolated from East Sea sediment, South Korea.</title>
        <authorList>
            <person name="Jung B.K."/>
            <person name="Hong S.-J."/>
            <person name="Shin J.-H."/>
        </authorList>
    </citation>
    <scope>NUCLEOTIDE SEQUENCE [LARGE SCALE GENOMIC DNA]</scope>
    <source>
        <strain evidence="9 10">KCTC 13049</strain>
    </source>
</reference>
<evidence type="ECO:0000313" key="9">
    <source>
        <dbReference type="EMBL" id="ASA23177.1"/>
    </source>
</evidence>
<keyword evidence="1" id="KW-1003">Cell membrane</keyword>
<evidence type="ECO:0000256" key="8">
    <source>
        <dbReference type="SAM" id="Phobius"/>
    </source>
</evidence>
<dbReference type="GO" id="GO:0008233">
    <property type="term" value="F:peptidase activity"/>
    <property type="evidence" value="ECO:0007669"/>
    <property type="project" value="UniProtKB-KW"/>
</dbReference>
<evidence type="ECO:0000256" key="7">
    <source>
        <dbReference type="ARBA" id="ARBA00023136"/>
    </source>
</evidence>
<dbReference type="GO" id="GO:0006508">
    <property type="term" value="P:proteolysis"/>
    <property type="evidence" value="ECO:0007669"/>
    <property type="project" value="UniProtKB-KW"/>
</dbReference>
<evidence type="ECO:0000256" key="5">
    <source>
        <dbReference type="ARBA" id="ARBA00022801"/>
    </source>
</evidence>
<evidence type="ECO:0000256" key="3">
    <source>
        <dbReference type="ARBA" id="ARBA00022670"/>
    </source>
</evidence>
<dbReference type="GO" id="GO:0009372">
    <property type="term" value="P:quorum sensing"/>
    <property type="evidence" value="ECO:0007669"/>
    <property type="project" value="UniProtKB-KW"/>
</dbReference>
<dbReference type="EMBL" id="CP021780">
    <property type="protein sequence ID" value="ASA23177.1"/>
    <property type="molecule type" value="Genomic_DNA"/>
</dbReference>
<dbReference type="Proteomes" id="UP000249890">
    <property type="component" value="Chromosome"/>
</dbReference>
<keyword evidence="5" id="KW-0378">Hydrolase</keyword>
<dbReference type="OrthoDB" id="2666767at2"/>
<keyword evidence="3" id="KW-0645">Protease</keyword>
<organism evidence="9 10">
    <name type="scientific">Paenibacillus donghaensis</name>
    <dbReference type="NCBI Taxonomy" id="414771"/>
    <lineage>
        <taxon>Bacteria</taxon>
        <taxon>Bacillati</taxon>
        <taxon>Bacillota</taxon>
        <taxon>Bacilli</taxon>
        <taxon>Bacillales</taxon>
        <taxon>Paenibacillaceae</taxon>
        <taxon>Paenibacillus</taxon>
    </lineage>
</organism>
<accession>A0A2Z2KC73</accession>
<dbReference type="Pfam" id="PF04647">
    <property type="entry name" value="AgrB"/>
    <property type="match status" value="1"/>
</dbReference>
<feature type="transmembrane region" description="Helical" evidence="8">
    <location>
        <begin position="135"/>
        <end position="161"/>
    </location>
</feature>
<dbReference type="GO" id="GO:0016020">
    <property type="term" value="C:membrane"/>
    <property type="evidence" value="ECO:0007669"/>
    <property type="project" value="InterPro"/>
</dbReference>
<keyword evidence="7 8" id="KW-0472">Membrane</keyword>
<evidence type="ECO:0000256" key="6">
    <source>
        <dbReference type="ARBA" id="ARBA00022989"/>
    </source>
</evidence>
<proteinExistence type="predicted"/>
<evidence type="ECO:0000256" key="2">
    <source>
        <dbReference type="ARBA" id="ARBA00022654"/>
    </source>
</evidence>
<feature type="transmembrane region" description="Helical" evidence="8">
    <location>
        <begin position="37"/>
        <end position="67"/>
    </location>
</feature>
<keyword evidence="6 8" id="KW-1133">Transmembrane helix</keyword>
<gene>
    <name evidence="9" type="ORF">B9T62_21635</name>
</gene>
<protein>
    <submittedName>
        <fullName evidence="9">Accessory regulator AgrB</fullName>
    </submittedName>
</protein>
<feature type="transmembrane region" description="Helical" evidence="8">
    <location>
        <begin position="79"/>
        <end position="96"/>
    </location>
</feature>